<sequence length="243" mass="27363">MEGSFVRSPNVPKGVRGRISTIRIDDIPDNRREEAIQHMIDYYMKEEPLASTLMKIAPFSDEDIHEFYHNALNDNISMYAVDEANNEEIAGVTMLRVASRCDPERHTKVDARLKSMQALFDFLHYCYDGIDFFTYKSGTSEVVVDHILEPMGLSVAPHYRGRGIGEAIIKARHELVTELGVEATLGIYTSIYSKPLILRQGMEIIKEIPFSDYYVDGKAIFAECNPPNPSAQVIGGLLRNDSA</sequence>
<evidence type="ECO:0000313" key="3">
    <source>
        <dbReference type="Proteomes" id="UP000792457"/>
    </source>
</evidence>
<evidence type="ECO:0000313" key="2">
    <source>
        <dbReference type="EMBL" id="KAG8235960.1"/>
    </source>
</evidence>
<dbReference type="GO" id="GO:0008080">
    <property type="term" value="F:N-acetyltransferase activity"/>
    <property type="evidence" value="ECO:0007669"/>
    <property type="project" value="TreeGrafter"/>
</dbReference>
<dbReference type="InterPro" id="IPR000182">
    <property type="entry name" value="GNAT_dom"/>
</dbReference>
<dbReference type="AlphaFoldDB" id="A0A8K0KJF2"/>
<feature type="domain" description="N-acetyltransferase" evidence="1">
    <location>
        <begin position="93"/>
        <end position="227"/>
    </location>
</feature>
<dbReference type="PROSITE" id="PS51186">
    <property type="entry name" value="GNAT"/>
    <property type="match status" value="1"/>
</dbReference>
<gene>
    <name evidence="2" type="ORF">J437_LFUL018079</name>
</gene>
<dbReference type="PANTHER" id="PTHR20905">
    <property type="entry name" value="N-ACETYLTRANSFERASE-RELATED"/>
    <property type="match status" value="1"/>
</dbReference>
<dbReference type="CDD" id="cd04301">
    <property type="entry name" value="NAT_SF"/>
    <property type="match status" value="1"/>
</dbReference>
<dbReference type="InterPro" id="IPR016181">
    <property type="entry name" value="Acyl_CoA_acyltransferase"/>
</dbReference>
<dbReference type="SUPFAM" id="SSF55729">
    <property type="entry name" value="Acyl-CoA N-acyltransferases (Nat)"/>
    <property type="match status" value="1"/>
</dbReference>
<name>A0A8K0KJF2_LADFU</name>
<dbReference type="Proteomes" id="UP000792457">
    <property type="component" value="Unassembled WGS sequence"/>
</dbReference>
<proteinExistence type="predicted"/>
<reference evidence="2" key="2">
    <citation type="submission" date="2017-10" db="EMBL/GenBank/DDBJ databases">
        <title>Ladona fulva Genome sequencing and assembly.</title>
        <authorList>
            <person name="Murali S."/>
            <person name="Richards S."/>
            <person name="Bandaranaike D."/>
            <person name="Bellair M."/>
            <person name="Blankenburg K."/>
            <person name="Chao H."/>
            <person name="Dinh H."/>
            <person name="Doddapaneni H."/>
            <person name="Dugan-Rocha S."/>
            <person name="Elkadiri S."/>
            <person name="Gnanaolivu R."/>
            <person name="Hernandez B."/>
            <person name="Skinner E."/>
            <person name="Javaid M."/>
            <person name="Lee S."/>
            <person name="Li M."/>
            <person name="Ming W."/>
            <person name="Munidasa M."/>
            <person name="Muniz J."/>
            <person name="Nguyen L."/>
            <person name="Hughes D."/>
            <person name="Osuji N."/>
            <person name="Pu L.-L."/>
            <person name="Puazo M."/>
            <person name="Qu C."/>
            <person name="Quiroz J."/>
            <person name="Raj R."/>
            <person name="Weissenberger G."/>
            <person name="Xin Y."/>
            <person name="Zou X."/>
            <person name="Han Y."/>
            <person name="Worley K."/>
            <person name="Muzny D."/>
            <person name="Gibbs R."/>
        </authorList>
    </citation>
    <scope>NUCLEOTIDE SEQUENCE</scope>
    <source>
        <strain evidence="2">Sampled in the wild</strain>
    </source>
</reference>
<evidence type="ECO:0000259" key="1">
    <source>
        <dbReference type="PROSITE" id="PS51186"/>
    </source>
</evidence>
<dbReference type="EMBL" id="KZ308974">
    <property type="protein sequence ID" value="KAG8235960.1"/>
    <property type="molecule type" value="Genomic_DNA"/>
</dbReference>
<keyword evidence="3" id="KW-1185">Reference proteome</keyword>
<comment type="caution">
    <text evidence="2">The sequence shown here is derived from an EMBL/GenBank/DDBJ whole genome shotgun (WGS) entry which is preliminary data.</text>
</comment>
<dbReference type="PANTHER" id="PTHR20905:SF32">
    <property type="entry name" value="ARYLALKYLAMINE N-ACETYLTRANSFERASE-LIKE 7, ISOFORM A"/>
    <property type="match status" value="1"/>
</dbReference>
<organism evidence="2 3">
    <name type="scientific">Ladona fulva</name>
    <name type="common">Scarce chaser dragonfly</name>
    <name type="synonym">Libellula fulva</name>
    <dbReference type="NCBI Taxonomy" id="123851"/>
    <lineage>
        <taxon>Eukaryota</taxon>
        <taxon>Metazoa</taxon>
        <taxon>Ecdysozoa</taxon>
        <taxon>Arthropoda</taxon>
        <taxon>Hexapoda</taxon>
        <taxon>Insecta</taxon>
        <taxon>Pterygota</taxon>
        <taxon>Palaeoptera</taxon>
        <taxon>Odonata</taxon>
        <taxon>Epiprocta</taxon>
        <taxon>Anisoptera</taxon>
        <taxon>Libelluloidea</taxon>
        <taxon>Libellulidae</taxon>
        <taxon>Ladona</taxon>
    </lineage>
</organism>
<protein>
    <recommendedName>
        <fullName evidence="1">N-acetyltransferase domain-containing protein</fullName>
    </recommendedName>
</protein>
<accession>A0A8K0KJF2</accession>
<dbReference type="OrthoDB" id="8184310at2759"/>
<reference evidence="2" key="1">
    <citation type="submission" date="2013-04" db="EMBL/GenBank/DDBJ databases">
        <authorList>
            <person name="Qu J."/>
            <person name="Murali S.C."/>
            <person name="Bandaranaike D."/>
            <person name="Bellair M."/>
            <person name="Blankenburg K."/>
            <person name="Chao H."/>
            <person name="Dinh H."/>
            <person name="Doddapaneni H."/>
            <person name="Downs B."/>
            <person name="Dugan-Rocha S."/>
            <person name="Elkadiri S."/>
            <person name="Gnanaolivu R.D."/>
            <person name="Hernandez B."/>
            <person name="Javaid M."/>
            <person name="Jayaseelan J.C."/>
            <person name="Lee S."/>
            <person name="Li M."/>
            <person name="Ming W."/>
            <person name="Munidasa M."/>
            <person name="Muniz J."/>
            <person name="Nguyen L."/>
            <person name="Ongeri F."/>
            <person name="Osuji N."/>
            <person name="Pu L.-L."/>
            <person name="Puazo M."/>
            <person name="Qu C."/>
            <person name="Quiroz J."/>
            <person name="Raj R."/>
            <person name="Weissenberger G."/>
            <person name="Xin Y."/>
            <person name="Zou X."/>
            <person name="Han Y."/>
            <person name="Richards S."/>
            <person name="Worley K."/>
            <person name="Muzny D."/>
            <person name="Gibbs R."/>
        </authorList>
    </citation>
    <scope>NUCLEOTIDE SEQUENCE</scope>
    <source>
        <strain evidence="2">Sampled in the wild</strain>
    </source>
</reference>
<dbReference type="Gene3D" id="3.40.630.30">
    <property type="match status" value="1"/>
</dbReference>